<protein>
    <submittedName>
        <fullName evidence="2">Uncharacterized protein</fullName>
    </submittedName>
</protein>
<reference evidence="2 3" key="1">
    <citation type="submission" date="2023-02" db="EMBL/GenBank/DDBJ databases">
        <title>LHISI_Scaffold_Assembly.</title>
        <authorList>
            <person name="Stuart O.P."/>
            <person name="Cleave R."/>
            <person name="Magrath M.J.L."/>
            <person name="Mikheyev A.S."/>
        </authorList>
    </citation>
    <scope>NUCLEOTIDE SEQUENCE [LARGE SCALE GENOMIC DNA]</scope>
    <source>
        <strain evidence="2">Daus_M_001</strain>
        <tissue evidence="2">Leg muscle</tissue>
    </source>
</reference>
<evidence type="ECO:0000256" key="1">
    <source>
        <dbReference type="SAM" id="Coils"/>
    </source>
</evidence>
<dbReference type="EMBL" id="JARBHB010000002">
    <property type="protein sequence ID" value="KAJ8892232.1"/>
    <property type="molecule type" value="Genomic_DNA"/>
</dbReference>
<dbReference type="Gene3D" id="1.10.287.510">
    <property type="entry name" value="Helix hairpin bin"/>
    <property type="match status" value="1"/>
</dbReference>
<feature type="coiled-coil region" evidence="1">
    <location>
        <begin position="13"/>
        <end position="51"/>
    </location>
</feature>
<comment type="caution">
    <text evidence="2">The sequence shown here is derived from an EMBL/GenBank/DDBJ whole genome shotgun (WGS) entry which is preliminary data.</text>
</comment>
<dbReference type="SUPFAM" id="SSF57997">
    <property type="entry name" value="Tropomyosin"/>
    <property type="match status" value="1"/>
</dbReference>
<proteinExistence type="predicted"/>
<name>A0ABQ9I6G3_9NEOP</name>
<sequence>MMANFTPGMANTTSKIDEQNENLKQEIASSNENTKHEINNLAGKIDATRSELTEHTSGVLASFEAKFGTMQQELATVNKNVMLTREEVERTTAALREIETRVKTLEIRPESHVNPGYVNDLVEGHIKSFNHHLENKLCQSERKHHEEVEKLTTHVSQVEKRIENLSQIADSLPNFSWSGNLRAKLHSEWFYLGKGKTLAEHLSEVYDKSRHLTPPVSDEEFATMIFTPITI</sequence>
<organism evidence="2 3">
    <name type="scientific">Dryococelus australis</name>
    <dbReference type="NCBI Taxonomy" id="614101"/>
    <lineage>
        <taxon>Eukaryota</taxon>
        <taxon>Metazoa</taxon>
        <taxon>Ecdysozoa</taxon>
        <taxon>Arthropoda</taxon>
        <taxon>Hexapoda</taxon>
        <taxon>Insecta</taxon>
        <taxon>Pterygota</taxon>
        <taxon>Neoptera</taxon>
        <taxon>Polyneoptera</taxon>
        <taxon>Phasmatodea</taxon>
        <taxon>Verophasmatodea</taxon>
        <taxon>Anareolatae</taxon>
        <taxon>Phasmatidae</taxon>
        <taxon>Eurycanthinae</taxon>
        <taxon>Dryococelus</taxon>
    </lineage>
</organism>
<gene>
    <name evidence="2" type="ORF">PR048_004812</name>
</gene>
<dbReference type="Proteomes" id="UP001159363">
    <property type="component" value="Chromosome 2"/>
</dbReference>
<evidence type="ECO:0000313" key="2">
    <source>
        <dbReference type="EMBL" id="KAJ8892232.1"/>
    </source>
</evidence>
<keyword evidence="3" id="KW-1185">Reference proteome</keyword>
<evidence type="ECO:0000313" key="3">
    <source>
        <dbReference type="Proteomes" id="UP001159363"/>
    </source>
</evidence>
<keyword evidence="1" id="KW-0175">Coiled coil</keyword>
<accession>A0ABQ9I6G3</accession>